<dbReference type="SUPFAM" id="SSF53474">
    <property type="entry name" value="alpha/beta-Hydrolases"/>
    <property type="match status" value="1"/>
</dbReference>
<dbReference type="VEuPathDB" id="TrichDB:TVAG_387380"/>
<dbReference type="KEGG" id="tva:4749679"/>
<dbReference type="Gene3D" id="3.40.50.1820">
    <property type="entry name" value="alpha/beta hydrolase"/>
    <property type="match status" value="1"/>
</dbReference>
<evidence type="ECO:0000313" key="2">
    <source>
        <dbReference type="EMBL" id="EAX91960.1"/>
    </source>
</evidence>
<dbReference type="Proteomes" id="UP000001542">
    <property type="component" value="Unassembled WGS sequence"/>
</dbReference>
<dbReference type="EMBL" id="DS113999">
    <property type="protein sequence ID" value="EAX91960.1"/>
    <property type="molecule type" value="Genomic_DNA"/>
</dbReference>
<protein>
    <submittedName>
        <fullName evidence="2">Hydrolase, alpha/beta fold family protein</fullName>
    </submittedName>
</protein>
<keyword evidence="3" id="KW-1185">Reference proteome</keyword>
<dbReference type="VEuPathDB" id="TrichDB:TVAGG3_1018700"/>
<dbReference type="SMR" id="A2FSZ5"/>
<evidence type="ECO:0000313" key="3">
    <source>
        <dbReference type="Proteomes" id="UP000001542"/>
    </source>
</evidence>
<dbReference type="ESTHER" id="triva-a2fsz5">
    <property type="family name" value="6_AlphaBeta_hydrolase"/>
</dbReference>
<dbReference type="InterPro" id="IPR000073">
    <property type="entry name" value="AB_hydrolase_1"/>
</dbReference>
<dbReference type="AlphaFoldDB" id="A2FSZ5"/>
<name>A2FSZ5_TRIV3</name>
<accession>A2FSZ5</accession>
<organism evidence="2 3">
    <name type="scientific">Trichomonas vaginalis (strain ATCC PRA-98 / G3)</name>
    <dbReference type="NCBI Taxonomy" id="412133"/>
    <lineage>
        <taxon>Eukaryota</taxon>
        <taxon>Metamonada</taxon>
        <taxon>Parabasalia</taxon>
        <taxon>Trichomonadida</taxon>
        <taxon>Trichomonadidae</taxon>
        <taxon>Trichomonas</taxon>
    </lineage>
</organism>
<dbReference type="Pfam" id="PF00561">
    <property type="entry name" value="Abhydrolase_1"/>
    <property type="match status" value="1"/>
</dbReference>
<dbReference type="InterPro" id="IPR050471">
    <property type="entry name" value="AB_hydrolase"/>
</dbReference>
<reference evidence="2" key="2">
    <citation type="journal article" date="2007" name="Science">
        <title>Draft genome sequence of the sexually transmitted pathogen Trichomonas vaginalis.</title>
        <authorList>
            <person name="Carlton J.M."/>
            <person name="Hirt R.P."/>
            <person name="Silva J.C."/>
            <person name="Delcher A.L."/>
            <person name="Schatz M."/>
            <person name="Zhao Q."/>
            <person name="Wortman J.R."/>
            <person name="Bidwell S.L."/>
            <person name="Alsmark U.C.M."/>
            <person name="Besteiro S."/>
            <person name="Sicheritz-Ponten T."/>
            <person name="Noel C.J."/>
            <person name="Dacks J.B."/>
            <person name="Foster P.G."/>
            <person name="Simillion C."/>
            <person name="Van de Peer Y."/>
            <person name="Miranda-Saavedra D."/>
            <person name="Barton G.J."/>
            <person name="Westrop G.D."/>
            <person name="Mueller S."/>
            <person name="Dessi D."/>
            <person name="Fiori P.L."/>
            <person name="Ren Q."/>
            <person name="Paulsen I."/>
            <person name="Zhang H."/>
            <person name="Bastida-Corcuera F.D."/>
            <person name="Simoes-Barbosa A."/>
            <person name="Brown M.T."/>
            <person name="Hayes R.D."/>
            <person name="Mukherjee M."/>
            <person name="Okumura C.Y."/>
            <person name="Schneider R."/>
            <person name="Smith A.J."/>
            <person name="Vanacova S."/>
            <person name="Villalvazo M."/>
            <person name="Haas B.J."/>
            <person name="Pertea M."/>
            <person name="Feldblyum T.V."/>
            <person name="Utterback T.R."/>
            <person name="Shu C.L."/>
            <person name="Osoegawa K."/>
            <person name="de Jong P.J."/>
            <person name="Hrdy I."/>
            <person name="Horvathova L."/>
            <person name="Zubacova Z."/>
            <person name="Dolezal P."/>
            <person name="Malik S.B."/>
            <person name="Logsdon J.M. Jr."/>
            <person name="Henze K."/>
            <person name="Gupta A."/>
            <person name="Wang C.C."/>
            <person name="Dunne R.L."/>
            <person name="Upcroft J.A."/>
            <person name="Upcroft P."/>
            <person name="White O."/>
            <person name="Salzberg S.L."/>
            <person name="Tang P."/>
            <person name="Chiu C.-H."/>
            <person name="Lee Y.-S."/>
            <person name="Embley T.M."/>
            <person name="Coombs G.H."/>
            <person name="Mottram J.C."/>
            <person name="Tachezy J."/>
            <person name="Fraser-Liggett C.M."/>
            <person name="Johnson P.J."/>
        </authorList>
    </citation>
    <scope>NUCLEOTIDE SEQUENCE [LARGE SCALE GENOMIC DNA]</scope>
    <source>
        <strain evidence="2">G3</strain>
    </source>
</reference>
<dbReference type="PANTHER" id="PTHR43433:SF5">
    <property type="entry name" value="AB HYDROLASE-1 DOMAIN-CONTAINING PROTEIN"/>
    <property type="match status" value="1"/>
</dbReference>
<sequence>MSSVKSDLIRSWAKTSDGLEIYYESVGSGKPVVFQSGYMGIHDIWINQVKALSKNFRCITHDNRGYGMLSNPTDVSYYSMEKNADDLKCILDTLGITEPVMIVTHSIGGTVAIAFAMKYPQLVKGILLTGGPVLTKKMMDKIGGTPDMWSKYQKTPTERRDFYVNIGLCEEIAYEASKWNCKAFTLQTNALLDFNPEYDEIKEKVKQPVWLLHSKDDKIITEMIVSEFVENIPQLKYILKEGYNHFPPTEVPQLVVDTFLEMTSQLNY</sequence>
<dbReference type="GO" id="GO:0016787">
    <property type="term" value="F:hydrolase activity"/>
    <property type="evidence" value="ECO:0000318"/>
    <property type="project" value="GO_Central"/>
</dbReference>
<evidence type="ECO:0000259" key="1">
    <source>
        <dbReference type="Pfam" id="PF00561"/>
    </source>
</evidence>
<dbReference type="InParanoid" id="A2FSZ5"/>
<dbReference type="InterPro" id="IPR029058">
    <property type="entry name" value="AB_hydrolase_fold"/>
</dbReference>
<dbReference type="OrthoDB" id="408373at2759"/>
<dbReference type="PRINTS" id="PR00111">
    <property type="entry name" value="ABHYDROLASE"/>
</dbReference>
<reference evidence="2" key="1">
    <citation type="submission" date="2006-10" db="EMBL/GenBank/DDBJ databases">
        <authorList>
            <person name="Amadeo P."/>
            <person name="Zhao Q."/>
            <person name="Wortman J."/>
            <person name="Fraser-Liggett C."/>
            <person name="Carlton J."/>
        </authorList>
    </citation>
    <scope>NUCLEOTIDE SEQUENCE</scope>
    <source>
        <strain evidence="2">G3</strain>
    </source>
</reference>
<dbReference type="eggNOG" id="KOG4178">
    <property type="taxonomic scope" value="Eukaryota"/>
</dbReference>
<keyword evidence="2" id="KW-0378">Hydrolase</keyword>
<dbReference type="STRING" id="5722.A2FSZ5"/>
<proteinExistence type="predicted"/>
<dbReference type="PANTHER" id="PTHR43433">
    <property type="entry name" value="HYDROLASE, ALPHA/BETA FOLD FAMILY PROTEIN"/>
    <property type="match status" value="1"/>
</dbReference>
<feature type="domain" description="AB hydrolase-1" evidence="1">
    <location>
        <begin position="30"/>
        <end position="145"/>
    </location>
</feature>
<gene>
    <name evidence="2" type="ORF">TVAG_387380</name>
</gene>